<sequence>MAGLRKGIREHQLLHLRRDITTSPRDAYEVHDYNFEQVASKLPFYDGKYDSVAYIDWELAVDNEFDIYDFSDTQMIKAASNKFTSSALFWWTYVSNKPETWDELKTMMRKRSVTSYYKCTLREKLEHLKQGDRTVREYIHEFKVCIIYSGLKECNENTMRRFFNGLNSEIQVLLDNVTYNHIGHLFMLARSIESQIISKARMHDQCDLSPISESPIYLCNDDVQTLEEQSFVSPVTNVLQEDQHIQEKENGILEKKEDEAPAMSKESSQGKLNGAERNEGIGLICTDKINNPRRGVSIAKAQHNVSDMESREWMYHWPRFLSPYRNEVSKFIAIAKAHAEKNNMRKIICPCADCKNEIAWDFDDAFKVKERLVTRGFMDKYEIWTRHGEEQVDGPENVVPTQVEDMVHDDGSVEDKIDLEEMLRHAEPEVLMGSARALQKAAKEVLYDESKGCDSEFTTLRSVLELMRLKAKHGWSDTSFDSLLELLQKMLLRPNSLPSSTYQAKKLICPLSLGVEKIHVCVNHCILYRKEYASFDECPTCNASQYKSNSNTGLEPSDTTEGRQRKIPQLVMWYLPVKDRIKRIYSNPRDAELMCWHEEGHKKDGMIRHPADARQWINFDAQYREFAKDPRNIRFALSIDGVNPFGDMSSSHSTWPVLSPCIIFLPGFVKSENTYYSGSSYRDPVNLKIVCEFGNVTKKPSKGTKRKKPEKTMWDSKKQDDSSKSDDKLPSPFKKHSIFFKYLPYWKDLEVRHAIDVMHLEKNVFDNIVGTLLDMPKKTKDGLQSRMDIVEMGIREELHPQEGEKNGKMVALGPLYLHQMWSYERYMAVLKGYVRNRAHPEGSMVEGYSTGEVVECCIDYLKDGYAIGVPVPRHEGRLSGRGTIGKKRFVTHDHKSFQEAHFSVLHQFAIVEPYIDQHIELIRANNKGRTTEWIMKEHKRLFIDWLRDLDLPKGQTTDEITMKRLACGPSTTVNSWQGYDINGYSFSTRARDNKTCTQNIGVRVEAIDEAREKQSYFGFIEEIWEIDYGHTMQFPIFKCQWQKYPNGVNVDKFGLIVVDLASVGHKDDPWVLANRVAQVFYVKVPSNLKKDIVLPGKQKILGVDGVEDVEDYNQYDSMTLYSQFVQKIKNVETSTQKTVKPYMRMDGPQVVHEGFESYDIDFPTADGVSLLRDAVDLVILWHKNDISFGLGTDATQKPVVPKPELGKPPRPPKKKVTDKAEDPEMHKENPVPEVPPEIEVLEVPMEIPVLDVQMEIKVAELEVQFVASVGTEIEEVPGLEWNGTESEIFENPSPTKDPEVQDTTVPEKATTSSEVPRVLRSHDSKSKDENKEKFIVTVFRGGKERAKLRDDDPQKAAELAGPTYYVGVWCM</sequence>
<dbReference type="EMBL" id="DP000086">
    <property type="protein sequence ID" value="ABB46904.2"/>
    <property type="molecule type" value="Genomic_DNA"/>
</dbReference>
<feature type="region of interest" description="Disordered" evidence="1">
    <location>
        <begin position="1192"/>
        <end position="1232"/>
    </location>
</feature>
<dbReference type="InterPro" id="IPR025452">
    <property type="entry name" value="DUF4218"/>
</dbReference>
<dbReference type="InterPro" id="IPR029480">
    <property type="entry name" value="Transpos_assoc"/>
</dbReference>
<reference evidence="6" key="2">
    <citation type="submission" date="2003-05" db="EMBL/GenBank/DDBJ databases">
        <authorList>
            <person name="Buell C.R."/>
            <person name="Wing R.A."/>
            <person name="McCombie W.R."/>
            <person name="Messing J."/>
            <person name="Yuan Q."/>
            <person name="Ouyang S."/>
        </authorList>
    </citation>
    <scope>NUCLEOTIDE SEQUENCE</scope>
</reference>
<dbReference type="InterPro" id="IPR004242">
    <property type="entry name" value="Transposase_21"/>
</dbReference>
<dbReference type="Pfam" id="PF13963">
    <property type="entry name" value="Transpos_assoc"/>
    <property type="match status" value="1"/>
</dbReference>
<protein>
    <submittedName>
        <fullName evidence="6">Transposon protein, putative, CACTA, En/Spm sub-class</fullName>
    </submittedName>
</protein>
<evidence type="ECO:0000256" key="1">
    <source>
        <dbReference type="SAM" id="MobiDB-lite"/>
    </source>
</evidence>
<gene>
    <name evidence="6" type="ordered locus">LOC_Os10g09280</name>
</gene>
<feature type="region of interest" description="Disordered" evidence="1">
    <location>
        <begin position="699"/>
        <end position="729"/>
    </location>
</feature>
<evidence type="ECO:0000259" key="2">
    <source>
        <dbReference type="Pfam" id="PF03732"/>
    </source>
</evidence>
<dbReference type="Pfam" id="PF13960">
    <property type="entry name" value="DUF4218"/>
    <property type="match status" value="1"/>
</dbReference>
<dbReference type="Pfam" id="PF02992">
    <property type="entry name" value="Transposase_21"/>
    <property type="match status" value="1"/>
</dbReference>
<feature type="domain" description="Retrotransposon gag" evidence="2">
    <location>
        <begin position="78"/>
        <end position="167"/>
    </location>
</feature>
<evidence type="ECO:0000313" key="6">
    <source>
        <dbReference type="EMBL" id="ABB46904.2"/>
    </source>
</evidence>
<feature type="domain" description="Transposase-associated" evidence="5">
    <location>
        <begin position="311"/>
        <end position="389"/>
    </location>
</feature>
<reference evidence="6" key="1">
    <citation type="journal article" date="2003" name="Science">
        <title>In-depth view of structure, activity, and evolution of rice chromosome 10.</title>
        <authorList>
            <consortium name="Rice Chromosome 10 Sequencing Consortium"/>
        </authorList>
    </citation>
    <scope>NUCLEOTIDE SEQUENCE [LARGE SCALE GENOMIC DNA]</scope>
</reference>
<feature type="domain" description="DUF4216" evidence="3">
    <location>
        <begin position="1024"/>
        <end position="1088"/>
    </location>
</feature>
<dbReference type="InterPro" id="IPR005162">
    <property type="entry name" value="Retrotrans_gag_dom"/>
</dbReference>
<evidence type="ECO:0000259" key="5">
    <source>
        <dbReference type="Pfam" id="PF13963"/>
    </source>
</evidence>
<name>Q33AM1_ORYSJ</name>
<reference evidence="6" key="3">
    <citation type="submission" date="2006-07" db="EMBL/GenBank/DDBJ databases">
        <authorList>
            <person name="Buell R."/>
        </authorList>
    </citation>
    <scope>NUCLEOTIDE SEQUENCE</scope>
</reference>
<evidence type="ECO:0000259" key="4">
    <source>
        <dbReference type="Pfam" id="PF13960"/>
    </source>
</evidence>
<feature type="region of interest" description="Disordered" evidence="1">
    <location>
        <begin position="1285"/>
        <end position="1328"/>
    </location>
</feature>
<proteinExistence type="predicted"/>
<dbReference type="Pfam" id="PF13952">
    <property type="entry name" value="DUF4216"/>
    <property type="match status" value="1"/>
</dbReference>
<feature type="compositionally biased region" description="Basic and acidic residues" evidence="1">
    <location>
        <begin position="1215"/>
        <end position="1230"/>
    </location>
</feature>
<dbReference type="PANTHER" id="PTHR48258:SF9">
    <property type="entry name" value="OS01G0348150 PROTEIN"/>
    <property type="match status" value="1"/>
</dbReference>
<feature type="compositionally biased region" description="Basic and acidic residues" evidence="1">
    <location>
        <begin position="710"/>
        <end position="729"/>
    </location>
</feature>
<dbReference type="PANTHER" id="PTHR48258">
    <property type="entry name" value="DUF4218 DOMAIN-CONTAINING PROTEIN-RELATED"/>
    <property type="match status" value="1"/>
</dbReference>
<feature type="region of interest" description="Disordered" evidence="1">
    <location>
        <begin position="254"/>
        <end position="274"/>
    </location>
</feature>
<dbReference type="Pfam" id="PF03732">
    <property type="entry name" value="Retrotrans_gag"/>
    <property type="match status" value="1"/>
</dbReference>
<feature type="domain" description="DUF4218" evidence="4">
    <location>
        <begin position="813"/>
        <end position="863"/>
    </location>
</feature>
<feature type="compositionally biased region" description="Basic residues" evidence="1">
    <location>
        <begin position="699"/>
        <end position="709"/>
    </location>
</feature>
<organism evidence="6">
    <name type="scientific">Oryza sativa subsp. japonica</name>
    <name type="common">Rice</name>
    <dbReference type="NCBI Taxonomy" id="39947"/>
    <lineage>
        <taxon>Eukaryota</taxon>
        <taxon>Viridiplantae</taxon>
        <taxon>Streptophyta</taxon>
        <taxon>Embryophyta</taxon>
        <taxon>Tracheophyta</taxon>
        <taxon>Spermatophyta</taxon>
        <taxon>Magnoliopsida</taxon>
        <taxon>Liliopsida</taxon>
        <taxon>Poales</taxon>
        <taxon>Poaceae</taxon>
        <taxon>BOP clade</taxon>
        <taxon>Oryzoideae</taxon>
        <taxon>Oryzeae</taxon>
        <taxon>Oryzinae</taxon>
        <taxon>Oryza</taxon>
        <taxon>Oryza sativa</taxon>
    </lineage>
</organism>
<accession>Q33AM1</accession>
<feature type="compositionally biased region" description="Polar residues" evidence="1">
    <location>
        <begin position="1301"/>
        <end position="1314"/>
    </location>
</feature>
<evidence type="ECO:0000259" key="3">
    <source>
        <dbReference type="Pfam" id="PF13952"/>
    </source>
</evidence>
<dbReference type="InterPro" id="IPR025312">
    <property type="entry name" value="DUF4216"/>
</dbReference>